<accession>A0A5N5D7F7</accession>
<dbReference type="AlphaFoldDB" id="A0A5N5D7F7"/>
<evidence type="ECO:0000313" key="1">
    <source>
        <dbReference type="EMBL" id="KAB2573668.1"/>
    </source>
</evidence>
<proteinExistence type="predicted"/>
<gene>
    <name evidence="1" type="ORF">DBV05_g7657</name>
</gene>
<name>A0A5N5D7F7_9PEZI</name>
<dbReference type="OrthoDB" id="3912343at2759"/>
<organism evidence="1 2">
    <name type="scientific">Lasiodiplodia theobromae</name>
    <dbReference type="NCBI Taxonomy" id="45133"/>
    <lineage>
        <taxon>Eukaryota</taxon>
        <taxon>Fungi</taxon>
        <taxon>Dikarya</taxon>
        <taxon>Ascomycota</taxon>
        <taxon>Pezizomycotina</taxon>
        <taxon>Dothideomycetes</taxon>
        <taxon>Dothideomycetes incertae sedis</taxon>
        <taxon>Botryosphaeriales</taxon>
        <taxon>Botryosphaeriaceae</taxon>
        <taxon>Lasiodiplodia</taxon>
    </lineage>
</organism>
<evidence type="ECO:0000313" key="2">
    <source>
        <dbReference type="Proteomes" id="UP000325902"/>
    </source>
</evidence>
<keyword evidence="2" id="KW-1185">Reference proteome</keyword>
<reference evidence="1 2" key="1">
    <citation type="journal article" date="2019" name="Sci. Rep.">
        <title>A multi-omics analysis of the grapevine pathogen Lasiodiplodia theobromae reveals that temperature affects the expression of virulence- and pathogenicity-related genes.</title>
        <authorList>
            <person name="Felix C."/>
            <person name="Meneses R."/>
            <person name="Goncalves M.F.M."/>
            <person name="Tilleman L."/>
            <person name="Duarte A.S."/>
            <person name="Jorrin-Novo J.V."/>
            <person name="Van de Peer Y."/>
            <person name="Deforce D."/>
            <person name="Van Nieuwerburgh F."/>
            <person name="Esteves A.C."/>
            <person name="Alves A."/>
        </authorList>
    </citation>
    <scope>NUCLEOTIDE SEQUENCE [LARGE SCALE GENOMIC DNA]</scope>
    <source>
        <strain evidence="1 2">LA-SOL3</strain>
    </source>
</reference>
<comment type="caution">
    <text evidence="1">The sequence shown here is derived from an EMBL/GenBank/DDBJ whole genome shotgun (WGS) entry which is preliminary data.</text>
</comment>
<protein>
    <submittedName>
        <fullName evidence="1">Uncharacterized protein</fullName>
    </submittedName>
</protein>
<dbReference type="EMBL" id="VCHE01000054">
    <property type="protein sequence ID" value="KAB2573668.1"/>
    <property type="molecule type" value="Genomic_DNA"/>
</dbReference>
<dbReference type="Proteomes" id="UP000325902">
    <property type="component" value="Unassembled WGS sequence"/>
</dbReference>
<sequence>MSASNKSKAPANKAINGYVPAYQAPPEPPAPLPVPKVENKIEVPETVQITTMTDLVERIQENASVLFPASPRLRVTTALAPSGLLCHAVVLGPKNEESKTSRYKLLLKGPGVPGVKHEPGRGRREALIGLLEELERKVGKEMFTT</sequence>